<keyword evidence="5" id="KW-1185">Reference proteome</keyword>
<protein>
    <submittedName>
        <fullName evidence="4">LANO_0H20252g1_1</fullName>
    </submittedName>
</protein>
<dbReference type="GO" id="GO:0004467">
    <property type="term" value="F:long-chain fatty acid-CoA ligase activity"/>
    <property type="evidence" value="ECO:0007669"/>
    <property type="project" value="TreeGrafter"/>
</dbReference>
<feature type="domain" description="AMP-dependent synthetase/ligase" evidence="3">
    <location>
        <begin position="127"/>
        <end position="564"/>
    </location>
</feature>
<name>A0A1G4KNC5_9SACH</name>
<dbReference type="Proteomes" id="UP000189911">
    <property type="component" value="Chromosome H"/>
</dbReference>
<dbReference type="OrthoDB" id="1700726at2759"/>
<proteinExistence type="predicted"/>
<dbReference type="Pfam" id="PF00501">
    <property type="entry name" value="AMP-binding"/>
    <property type="match status" value="1"/>
</dbReference>
<evidence type="ECO:0000313" key="5">
    <source>
        <dbReference type="Proteomes" id="UP000189911"/>
    </source>
</evidence>
<keyword evidence="1" id="KW-0547">Nucleotide-binding</keyword>
<evidence type="ECO:0000256" key="2">
    <source>
        <dbReference type="ARBA" id="ARBA00022840"/>
    </source>
</evidence>
<dbReference type="PROSITE" id="PS00455">
    <property type="entry name" value="AMP_BINDING"/>
    <property type="match status" value="1"/>
</dbReference>
<dbReference type="PANTHER" id="PTHR43272:SF33">
    <property type="entry name" value="AMP-BINDING DOMAIN-CONTAINING PROTEIN-RELATED"/>
    <property type="match status" value="1"/>
</dbReference>
<dbReference type="GO" id="GO:0005524">
    <property type="term" value="F:ATP binding"/>
    <property type="evidence" value="ECO:0007669"/>
    <property type="project" value="UniProtKB-KW"/>
</dbReference>
<dbReference type="GO" id="GO:0005783">
    <property type="term" value="C:endoplasmic reticulum"/>
    <property type="evidence" value="ECO:0007669"/>
    <property type="project" value="TreeGrafter"/>
</dbReference>
<evidence type="ECO:0000256" key="1">
    <source>
        <dbReference type="ARBA" id="ARBA00022741"/>
    </source>
</evidence>
<keyword evidence="2" id="KW-0067">ATP-binding</keyword>
<organism evidence="4 5">
    <name type="scientific">Lachancea nothofagi CBS 11611</name>
    <dbReference type="NCBI Taxonomy" id="1266666"/>
    <lineage>
        <taxon>Eukaryota</taxon>
        <taxon>Fungi</taxon>
        <taxon>Dikarya</taxon>
        <taxon>Ascomycota</taxon>
        <taxon>Saccharomycotina</taxon>
        <taxon>Saccharomycetes</taxon>
        <taxon>Saccharomycetales</taxon>
        <taxon>Saccharomycetaceae</taxon>
        <taxon>Lachancea</taxon>
    </lineage>
</organism>
<dbReference type="SUPFAM" id="SSF56801">
    <property type="entry name" value="Acetyl-CoA synthetase-like"/>
    <property type="match status" value="1"/>
</dbReference>
<evidence type="ECO:0000313" key="4">
    <source>
        <dbReference type="EMBL" id="SCV06016.1"/>
    </source>
</evidence>
<dbReference type="PANTHER" id="PTHR43272">
    <property type="entry name" value="LONG-CHAIN-FATTY-ACID--COA LIGASE"/>
    <property type="match status" value="1"/>
</dbReference>
<dbReference type="Gene3D" id="3.40.50.12780">
    <property type="entry name" value="N-terminal domain of ligase-like"/>
    <property type="match status" value="1"/>
</dbReference>
<gene>
    <name evidence="4" type="ORF">LANO_0H20252G</name>
</gene>
<dbReference type="InterPro" id="IPR042099">
    <property type="entry name" value="ANL_N_sf"/>
</dbReference>
<dbReference type="GO" id="GO:0016020">
    <property type="term" value="C:membrane"/>
    <property type="evidence" value="ECO:0007669"/>
    <property type="project" value="TreeGrafter"/>
</dbReference>
<sequence>MTMATPSSIQDYISLAGLVETDFKFQGLKEELSHYDANSKEYLTALYNAMPLTNHADYRQFLKKQAVAVSEADLKLGLSPVYRNSLSPDHLVSTIHPNLSTSYDLFNFAVERFPDNDCLGQRVALDGTGKLSNNYVFETYQGIQDRSRNLGSGIMTVVNLKRKRKFEFNDFIVCFLSTNRKEWIISDLACQAYSLPNTALYETLGLDTSEHILNITESPVLILSKVNLYKALEMLPNLPHLSTLICMDELTSDELAQLNGPLLPKRTNGNGEHISVITMRQVEEIGANNKVPIIPPTPDSLYTISFTSGTTGTPKGVELNHSHIAAGITLALSIFRIPAAKRGNQLYDMCFLPLAHIFERMIVGYGLSAGVGLGFLHKADPAVLVEDLKILKPDFLSLVPRVLTKFEAGIKNGLQSETTSTVSKNVARNILDKKRVRFQSRGGPDHSIVNYMVFHKILIDKIRDSLGLTNASFLITGSAPISNDTLLFMKSALDCGIRQGYGLTETFAGVCLSEAHERDSGSCGGMAVTTECRLRSIPEMGYDAVRDLRGEVLLRGPQIFSGYFKNLKETRKVLSEDGWFSTGDIGYIDSKGRLTIIDRVKNFFKLAQGEYIAPEKIENIYLSSCPYLSQIFVHGDSLQTFLIAIVGLDLSIITPILHQKISGLKGTYGQELIKSLNQNREYKKEFLKLVNSFVKGLQGFEKVNNLYVGIEPLTLADDTITPTMKVKRSKAAVRYKAVLDSLYSEGSLIKAEKL</sequence>
<evidence type="ECO:0000259" key="3">
    <source>
        <dbReference type="Pfam" id="PF00501"/>
    </source>
</evidence>
<dbReference type="InterPro" id="IPR020845">
    <property type="entry name" value="AMP-binding_CS"/>
</dbReference>
<reference evidence="5" key="1">
    <citation type="submission" date="2016-03" db="EMBL/GenBank/DDBJ databases">
        <authorList>
            <person name="Devillers Hugo."/>
        </authorList>
    </citation>
    <scope>NUCLEOTIDE SEQUENCE [LARGE SCALE GENOMIC DNA]</scope>
</reference>
<accession>A0A1G4KNC5</accession>
<dbReference type="EMBL" id="LT598447">
    <property type="protein sequence ID" value="SCV06016.1"/>
    <property type="molecule type" value="Genomic_DNA"/>
</dbReference>
<dbReference type="InterPro" id="IPR000873">
    <property type="entry name" value="AMP-dep_synth/lig_dom"/>
</dbReference>
<dbReference type="AlphaFoldDB" id="A0A1G4KNC5"/>